<proteinExistence type="predicted"/>
<evidence type="ECO:0000313" key="1">
    <source>
        <dbReference type="EMBL" id="CAD6558974.1"/>
    </source>
</evidence>
<keyword evidence="2" id="KW-1185">Reference proteome</keyword>
<gene>
    <name evidence="1" type="ORF">LMG27952_06746</name>
</gene>
<comment type="caution">
    <text evidence="1">The sequence shown here is derived from an EMBL/GenBank/DDBJ whole genome shotgun (WGS) entry which is preliminary data.</text>
</comment>
<protein>
    <submittedName>
        <fullName evidence="1">Uncharacterized protein</fullName>
    </submittedName>
</protein>
<evidence type="ECO:0000313" key="2">
    <source>
        <dbReference type="Proteomes" id="UP000656319"/>
    </source>
</evidence>
<name>A0ABN7IIH3_9BURK</name>
<organism evidence="1 2">
    <name type="scientific">Paraburkholderia hiiakae</name>
    <dbReference type="NCBI Taxonomy" id="1081782"/>
    <lineage>
        <taxon>Bacteria</taxon>
        <taxon>Pseudomonadati</taxon>
        <taxon>Pseudomonadota</taxon>
        <taxon>Betaproteobacteria</taxon>
        <taxon>Burkholderiales</taxon>
        <taxon>Burkholderiaceae</taxon>
        <taxon>Paraburkholderia</taxon>
    </lineage>
</organism>
<dbReference type="Proteomes" id="UP000656319">
    <property type="component" value="Unassembled WGS sequence"/>
</dbReference>
<accession>A0ABN7IIH3</accession>
<sequence>MRSAHCATGSQMLQGVHKERANVWRHWPFFNHTMRRNGSSDQKSDQNSSVAFATKVRVADGIT</sequence>
<reference evidence="1 2" key="1">
    <citation type="submission" date="2020-10" db="EMBL/GenBank/DDBJ databases">
        <authorList>
            <person name="Peeters C."/>
        </authorList>
    </citation>
    <scope>NUCLEOTIDE SEQUENCE [LARGE SCALE GENOMIC DNA]</scope>
    <source>
        <strain evidence="1 2">LMG 27952</strain>
    </source>
</reference>
<dbReference type="EMBL" id="CAJHCQ010000026">
    <property type="protein sequence ID" value="CAD6558974.1"/>
    <property type="molecule type" value="Genomic_DNA"/>
</dbReference>